<evidence type="ECO:0000313" key="3">
    <source>
        <dbReference type="Proteomes" id="UP000736335"/>
    </source>
</evidence>
<feature type="transmembrane region" description="Helical" evidence="1">
    <location>
        <begin position="84"/>
        <end position="105"/>
    </location>
</feature>
<reference evidence="2" key="1">
    <citation type="journal article" date="2020" name="Nat. Commun.">
        <title>Large-scale genome sequencing of mycorrhizal fungi provides insights into the early evolution of symbiotic traits.</title>
        <authorList>
            <person name="Miyauchi S."/>
            <person name="Kiss E."/>
            <person name="Kuo A."/>
            <person name="Drula E."/>
            <person name="Kohler A."/>
            <person name="Sanchez-Garcia M."/>
            <person name="Morin E."/>
            <person name="Andreopoulos B."/>
            <person name="Barry K.W."/>
            <person name="Bonito G."/>
            <person name="Buee M."/>
            <person name="Carver A."/>
            <person name="Chen C."/>
            <person name="Cichocki N."/>
            <person name="Clum A."/>
            <person name="Culley D."/>
            <person name="Crous P.W."/>
            <person name="Fauchery L."/>
            <person name="Girlanda M."/>
            <person name="Hayes R.D."/>
            <person name="Keri Z."/>
            <person name="LaButti K."/>
            <person name="Lipzen A."/>
            <person name="Lombard V."/>
            <person name="Magnuson J."/>
            <person name="Maillard F."/>
            <person name="Murat C."/>
            <person name="Nolan M."/>
            <person name="Ohm R.A."/>
            <person name="Pangilinan J."/>
            <person name="Pereira M.F."/>
            <person name="Perotto S."/>
            <person name="Peter M."/>
            <person name="Pfister S."/>
            <person name="Riley R."/>
            <person name="Sitrit Y."/>
            <person name="Stielow J.B."/>
            <person name="Szollosi G."/>
            <person name="Zifcakova L."/>
            <person name="Stursova M."/>
            <person name="Spatafora J.W."/>
            <person name="Tedersoo L."/>
            <person name="Vaario L.M."/>
            <person name="Yamada A."/>
            <person name="Yan M."/>
            <person name="Wang P."/>
            <person name="Xu J."/>
            <person name="Bruns T."/>
            <person name="Baldrian P."/>
            <person name="Vilgalys R."/>
            <person name="Dunand C."/>
            <person name="Henrissat B."/>
            <person name="Grigoriev I.V."/>
            <person name="Hibbett D."/>
            <person name="Nagy L.G."/>
            <person name="Martin F.M."/>
        </authorList>
    </citation>
    <scope>NUCLEOTIDE SEQUENCE</scope>
    <source>
        <strain evidence="2">UH-Tt-Lm1</strain>
    </source>
</reference>
<organism evidence="2 3">
    <name type="scientific">Thelephora terrestris</name>
    <dbReference type="NCBI Taxonomy" id="56493"/>
    <lineage>
        <taxon>Eukaryota</taxon>
        <taxon>Fungi</taxon>
        <taxon>Dikarya</taxon>
        <taxon>Basidiomycota</taxon>
        <taxon>Agaricomycotina</taxon>
        <taxon>Agaricomycetes</taxon>
        <taxon>Thelephorales</taxon>
        <taxon>Thelephoraceae</taxon>
        <taxon>Thelephora</taxon>
    </lineage>
</organism>
<sequence length="110" mass="12369">MFVRWPVSGLRVPHGGETLPACAFTLDTWVPRPFLMVLMSNLNARTRILVKKLGPKFRNCVWFRGIVHHAMLWTVLFVHRPLFFGLLGCWSLCANANGGILGLLIKACHG</sequence>
<keyword evidence="1" id="KW-0812">Transmembrane</keyword>
<evidence type="ECO:0000256" key="1">
    <source>
        <dbReference type="SAM" id="Phobius"/>
    </source>
</evidence>
<gene>
    <name evidence="2" type="ORF">BJ322DRAFT_1085629</name>
</gene>
<accession>A0A9P6H6W5</accession>
<keyword evidence="1" id="KW-1133">Transmembrane helix</keyword>
<comment type="caution">
    <text evidence="2">The sequence shown here is derived from an EMBL/GenBank/DDBJ whole genome shotgun (WGS) entry which is preliminary data.</text>
</comment>
<proteinExistence type="predicted"/>
<dbReference type="EMBL" id="WIUZ02000017">
    <property type="protein sequence ID" value="KAF9780275.1"/>
    <property type="molecule type" value="Genomic_DNA"/>
</dbReference>
<feature type="transmembrane region" description="Helical" evidence="1">
    <location>
        <begin position="61"/>
        <end position="78"/>
    </location>
</feature>
<name>A0A9P6H6W5_9AGAM</name>
<evidence type="ECO:0000313" key="2">
    <source>
        <dbReference type="EMBL" id="KAF9780275.1"/>
    </source>
</evidence>
<reference evidence="2" key="2">
    <citation type="submission" date="2020-11" db="EMBL/GenBank/DDBJ databases">
        <authorList>
            <consortium name="DOE Joint Genome Institute"/>
            <person name="Kuo A."/>
            <person name="Miyauchi S."/>
            <person name="Kiss E."/>
            <person name="Drula E."/>
            <person name="Kohler A."/>
            <person name="Sanchez-Garcia M."/>
            <person name="Andreopoulos B."/>
            <person name="Barry K.W."/>
            <person name="Bonito G."/>
            <person name="Buee M."/>
            <person name="Carver A."/>
            <person name="Chen C."/>
            <person name="Cichocki N."/>
            <person name="Clum A."/>
            <person name="Culley D."/>
            <person name="Crous P.W."/>
            <person name="Fauchery L."/>
            <person name="Girlanda M."/>
            <person name="Hayes R."/>
            <person name="Keri Z."/>
            <person name="Labutti K."/>
            <person name="Lipzen A."/>
            <person name="Lombard V."/>
            <person name="Magnuson J."/>
            <person name="Maillard F."/>
            <person name="Morin E."/>
            <person name="Murat C."/>
            <person name="Nolan M."/>
            <person name="Ohm R."/>
            <person name="Pangilinan J."/>
            <person name="Pereira M."/>
            <person name="Perotto S."/>
            <person name="Peter M."/>
            <person name="Riley R."/>
            <person name="Sitrit Y."/>
            <person name="Stielow B."/>
            <person name="Szollosi G."/>
            <person name="Zifcakova L."/>
            <person name="Stursova M."/>
            <person name="Spatafora J.W."/>
            <person name="Tedersoo L."/>
            <person name="Vaario L.-M."/>
            <person name="Yamada A."/>
            <person name="Yan M."/>
            <person name="Wang P."/>
            <person name="Xu J."/>
            <person name="Bruns T."/>
            <person name="Baldrian P."/>
            <person name="Vilgalys R."/>
            <person name="Henrissat B."/>
            <person name="Grigoriev I.V."/>
            <person name="Hibbett D."/>
            <person name="Nagy L.G."/>
            <person name="Martin F.M."/>
        </authorList>
    </citation>
    <scope>NUCLEOTIDE SEQUENCE</scope>
    <source>
        <strain evidence="2">UH-Tt-Lm1</strain>
    </source>
</reference>
<keyword evidence="3" id="KW-1185">Reference proteome</keyword>
<protein>
    <submittedName>
        <fullName evidence="2">Uncharacterized protein</fullName>
    </submittedName>
</protein>
<keyword evidence="1" id="KW-0472">Membrane</keyword>
<dbReference type="AlphaFoldDB" id="A0A9P6H6W5"/>
<dbReference type="Proteomes" id="UP000736335">
    <property type="component" value="Unassembled WGS sequence"/>
</dbReference>